<comment type="caution">
    <text evidence="2">The sequence shown here is derived from an EMBL/GenBank/DDBJ whole genome shotgun (WGS) entry which is preliminary data.</text>
</comment>
<feature type="transmembrane region" description="Helical" evidence="1">
    <location>
        <begin position="26"/>
        <end position="49"/>
    </location>
</feature>
<gene>
    <name evidence="2" type="ORF">Vau01_051070</name>
</gene>
<keyword evidence="1" id="KW-1133">Transmembrane helix</keyword>
<evidence type="ECO:0000313" key="3">
    <source>
        <dbReference type="Proteomes" id="UP000612585"/>
    </source>
</evidence>
<dbReference type="AlphaFoldDB" id="A0A8J3Z9F3"/>
<keyword evidence="1" id="KW-0812">Transmembrane</keyword>
<organism evidence="2 3">
    <name type="scientific">Virgisporangium aurantiacum</name>
    <dbReference type="NCBI Taxonomy" id="175570"/>
    <lineage>
        <taxon>Bacteria</taxon>
        <taxon>Bacillati</taxon>
        <taxon>Actinomycetota</taxon>
        <taxon>Actinomycetes</taxon>
        <taxon>Micromonosporales</taxon>
        <taxon>Micromonosporaceae</taxon>
        <taxon>Virgisporangium</taxon>
    </lineage>
</organism>
<feature type="transmembrane region" description="Helical" evidence="1">
    <location>
        <begin position="123"/>
        <end position="143"/>
    </location>
</feature>
<dbReference type="RefSeq" id="WP_203997043.1">
    <property type="nucleotide sequence ID" value="NZ_BOPG01000032.1"/>
</dbReference>
<evidence type="ECO:0000313" key="2">
    <source>
        <dbReference type="EMBL" id="GIJ57591.1"/>
    </source>
</evidence>
<keyword evidence="1" id="KW-0472">Membrane</keyword>
<evidence type="ECO:0000256" key="1">
    <source>
        <dbReference type="SAM" id="Phobius"/>
    </source>
</evidence>
<protein>
    <submittedName>
        <fullName evidence="2">Uncharacterized protein</fullName>
    </submittedName>
</protein>
<feature type="transmembrane region" description="Helical" evidence="1">
    <location>
        <begin position="149"/>
        <end position="170"/>
    </location>
</feature>
<dbReference type="Proteomes" id="UP000612585">
    <property type="component" value="Unassembled WGS sequence"/>
</dbReference>
<feature type="transmembrane region" description="Helical" evidence="1">
    <location>
        <begin position="91"/>
        <end position="111"/>
    </location>
</feature>
<name>A0A8J3Z9F3_9ACTN</name>
<keyword evidence="3" id="KW-1185">Reference proteome</keyword>
<sequence length="179" mass="18878">MSTYQQTTHHQEQFTPTGSAARPTTLTVAVGAAIAVAVLNIISAIAIIASVSDLVRQQIADNPGLGEPPIDPALVDMTSDRAQGLETVYSALAYGMVFWALALAALAYFALRGGRVTRIFATVILVVTALLKGADAFMSLSTISFIADILVGVLAPVAIVMFFLPASNAYGRLRRAARR</sequence>
<reference evidence="2" key="1">
    <citation type="submission" date="2021-01" db="EMBL/GenBank/DDBJ databases">
        <title>Whole genome shotgun sequence of Virgisporangium aurantiacum NBRC 16421.</title>
        <authorList>
            <person name="Komaki H."/>
            <person name="Tamura T."/>
        </authorList>
    </citation>
    <scope>NUCLEOTIDE SEQUENCE</scope>
    <source>
        <strain evidence="2">NBRC 16421</strain>
    </source>
</reference>
<dbReference type="EMBL" id="BOPG01000032">
    <property type="protein sequence ID" value="GIJ57591.1"/>
    <property type="molecule type" value="Genomic_DNA"/>
</dbReference>
<proteinExistence type="predicted"/>
<accession>A0A8J3Z9F3</accession>